<name>A0ABD5PND3_9EURY</name>
<proteinExistence type="predicted"/>
<evidence type="ECO:0000313" key="2">
    <source>
        <dbReference type="Proteomes" id="UP001595898"/>
    </source>
</evidence>
<comment type="caution">
    <text evidence="1">The sequence shown here is derived from an EMBL/GenBank/DDBJ whole genome shotgun (WGS) entry which is preliminary data.</text>
</comment>
<sequence>MDDSDDAQARTVAACVQCGSIYAAIELDGGGLQPIGSRDGCSCGSTSFTDLDDTAAAIDFADGDATDDRSRS</sequence>
<evidence type="ECO:0000313" key="1">
    <source>
        <dbReference type="EMBL" id="MFC4542035.1"/>
    </source>
</evidence>
<dbReference type="RefSeq" id="WP_250141441.1">
    <property type="nucleotide sequence ID" value="NZ_JALIQP010000004.1"/>
</dbReference>
<gene>
    <name evidence="1" type="ORF">ACFO5R_08860</name>
</gene>
<keyword evidence="2" id="KW-1185">Reference proteome</keyword>
<dbReference type="Proteomes" id="UP001595898">
    <property type="component" value="Unassembled WGS sequence"/>
</dbReference>
<protein>
    <submittedName>
        <fullName evidence="1">Uncharacterized protein</fullName>
    </submittedName>
</protein>
<dbReference type="AlphaFoldDB" id="A0ABD5PND3"/>
<organism evidence="1 2">
    <name type="scientific">Halosolutus amylolyticus</name>
    <dbReference type="NCBI Taxonomy" id="2932267"/>
    <lineage>
        <taxon>Archaea</taxon>
        <taxon>Methanobacteriati</taxon>
        <taxon>Methanobacteriota</taxon>
        <taxon>Stenosarchaea group</taxon>
        <taxon>Halobacteria</taxon>
        <taxon>Halobacteriales</taxon>
        <taxon>Natrialbaceae</taxon>
        <taxon>Halosolutus</taxon>
    </lineage>
</organism>
<reference evidence="1 2" key="1">
    <citation type="journal article" date="2019" name="Int. J. Syst. Evol. Microbiol.">
        <title>The Global Catalogue of Microorganisms (GCM) 10K type strain sequencing project: providing services to taxonomists for standard genome sequencing and annotation.</title>
        <authorList>
            <consortium name="The Broad Institute Genomics Platform"/>
            <consortium name="The Broad Institute Genome Sequencing Center for Infectious Disease"/>
            <person name="Wu L."/>
            <person name="Ma J."/>
        </authorList>
    </citation>
    <scope>NUCLEOTIDE SEQUENCE [LARGE SCALE GENOMIC DNA]</scope>
    <source>
        <strain evidence="1 2">WLHS5</strain>
    </source>
</reference>
<accession>A0ABD5PND3</accession>
<dbReference type="EMBL" id="JBHSFA010000005">
    <property type="protein sequence ID" value="MFC4542035.1"/>
    <property type="molecule type" value="Genomic_DNA"/>
</dbReference>